<name>X0S128_9ZZZZ</name>
<accession>X0S128</accession>
<organism evidence="1">
    <name type="scientific">marine sediment metagenome</name>
    <dbReference type="NCBI Taxonomy" id="412755"/>
    <lineage>
        <taxon>unclassified sequences</taxon>
        <taxon>metagenomes</taxon>
        <taxon>ecological metagenomes</taxon>
    </lineage>
</organism>
<reference evidence="1" key="1">
    <citation type="journal article" date="2014" name="Front. Microbiol.">
        <title>High frequency of phylogenetically diverse reductive dehalogenase-homologous genes in deep subseafloor sedimentary metagenomes.</title>
        <authorList>
            <person name="Kawai M."/>
            <person name="Futagami T."/>
            <person name="Toyoda A."/>
            <person name="Takaki Y."/>
            <person name="Nishi S."/>
            <person name="Hori S."/>
            <person name="Arai W."/>
            <person name="Tsubouchi T."/>
            <person name="Morono Y."/>
            <person name="Uchiyama I."/>
            <person name="Ito T."/>
            <person name="Fujiyama A."/>
            <person name="Inagaki F."/>
            <person name="Takami H."/>
        </authorList>
    </citation>
    <scope>NUCLEOTIDE SEQUENCE</scope>
    <source>
        <strain evidence="1">Expedition CK06-06</strain>
    </source>
</reference>
<protein>
    <submittedName>
        <fullName evidence="1">Uncharacterized protein</fullName>
    </submittedName>
</protein>
<dbReference type="AlphaFoldDB" id="X0S128"/>
<proteinExistence type="predicted"/>
<comment type="caution">
    <text evidence="1">The sequence shown here is derived from an EMBL/GenBank/DDBJ whole genome shotgun (WGS) entry which is preliminary data.</text>
</comment>
<sequence length="60" mass="6688">MAIEYDKKESIEKDAVSEDLILHCTRATCMSHIVTTRGAYKRALDEEGGLRCENCGARVV</sequence>
<evidence type="ECO:0000313" key="1">
    <source>
        <dbReference type="EMBL" id="GAF74764.1"/>
    </source>
</evidence>
<gene>
    <name evidence="1" type="ORF">S01H1_10841</name>
</gene>
<dbReference type="EMBL" id="BARS01005528">
    <property type="protein sequence ID" value="GAF74764.1"/>
    <property type="molecule type" value="Genomic_DNA"/>
</dbReference>